<dbReference type="InterPro" id="IPR036388">
    <property type="entry name" value="WH-like_DNA-bd_sf"/>
</dbReference>
<keyword evidence="2" id="KW-0963">Cytoplasm</keyword>
<feature type="DNA-binding region" description="OmpR/PhoB-type" evidence="9">
    <location>
        <begin position="135"/>
        <end position="234"/>
    </location>
</feature>
<evidence type="ECO:0000256" key="5">
    <source>
        <dbReference type="ARBA" id="ARBA00023015"/>
    </source>
</evidence>
<evidence type="ECO:0000256" key="7">
    <source>
        <dbReference type="ARBA" id="ARBA00023163"/>
    </source>
</evidence>
<reference evidence="12 13" key="1">
    <citation type="submission" date="2016-06" db="EMBL/GenBank/DDBJ databases">
        <title>Domibacillus iocasae genome sequencing.</title>
        <authorList>
            <person name="Verma A."/>
            <person name="Pal Y."/>
            <person name="Ojha A.K."/>
            <person name="Krishnamurthi S."/>
        </authorList>
    </citation>
    <scope>NUCLEOTIDE SEQUENCE [LARGE SCALE GENOMIC DNA]</scope>
    <source>
        <strain evidence="12 13">DSM 29979</strain>
    </source>
</reference>
<keyword evidence="3 8" id="KW-0597">Phosphoprotein</keyword>
<keyword evidence="5" id="KW-0805">Transcription regulation</keyword>
<keyword evidence="13" id="KW-1185">Reference proteome</keyword>
<dbReference type="GO" id="GO:0005829">
    <property type="term" value="C:cytosol"/>
    <property type="evidence" value="ECO:0007669"/>
    <property type="project" value="TreeGrafter"/>
</dbReference>
<dbReference type="AlphaFoldDB" id="A0A1E7DM58"/>
<comment type="caution">
    <text evidence="12">The sequence shown here is derived from an EMBL/GenBank/DDBJ whole genome shotgun (WGS) entry which is preliminary data.</text>
</comment>
<dbReference type="InterPro" id="IPR011006">
    <property type="entry name" value="CheY-like_superfamily"/>
</dbReference>
<dbReference type="Pfam" id="PF00486">
    <property type="entry name" value="Trans_reg_C"/>
    <property type="match status" value="1"/>
</dbReference>
<feature type="domain" description="Response regulatory" evidence="10">
    <location>
        <begin position="3"/>
        <end position="117"/>
    </location>
</feature>
<dbReference type="SUPFAM" id="SSF52172">
    <property type="entry name" value="CheY-like"/>
    <property type="match status" value="1"/>
</dbReference>
<protein>
    <submittedName>
        <fullName evidence="12">DNA-binding response regulator</fullName>
    </submittedName>
</protein>
<name>A0A1E7DM58_9BACI</name>
<feature type="modified residue" description="4-aspartylphosphate" evidence="8">
    <location>
        <position position="52"/>
    </location>
</feature>
<keyword evidence="6 9" id="KW-0238">DNA-binding</keyword>
<dbReference type="GO" id="GO:0000976">
    <property type="term" value="F:transcription cis-regulatory region binding"/>
    <property type="evidence" value="ECO:0007669"/>
    <property type="project" value="TreeGrafter"/>
</dbReference>
<feature type="domain" description="OmpR/PhoB-type" evidence="11">
    <location>
        <begin position="135"/>
        <end position="234"/>
    </location>
</feature>
<evidence type="ECO:0000313" key="13">
    <source>
        <dbReference type="Proteomes" id="UP000095658"/>
    </source>
</evidence>
<dbReference type="CDD" id="cd00383">
    <property type="entry name" value="trans_reg_C"/>
    <property type="match status" value="1"/>
</dbReference>
<evidence type="ECO:0000313" key="12">
    <source>
        <dbReference type="EMBL" id="OES44161.1"/>
    </source>
</evidence>
<evidence type="ECO:0000256" key="3">
    <source>
        <dbReference type="ARBA" id="ARBA00022553"/>
    </source>
</evidence>
<evidence type="ECO:0000256" key="6">
    <source>
        <dbReference type="ARBA" id="ARBA00023125"/>
    </source>
</evidence>
<evidence type="ECO:0000259" key="10">
    <source>
        <dbReference type="PROSITE" id="PS50110"/>
    </source>
</evidence>
<dbReference type="SUPFAM" id="SSF46894">
    <property type="entry name" value="C-terminal effector domain of the bipartite response regulators"/>
    <property type="match status" value="1"/>
</dbReference>
<dbReference type="Gene3D" id="3.40.50.2300">
    <property type="match status" value="1"/>
</dbReference>
<keyword evidence="7" id="KW-0804">Transcription</keyword>
<evidence type="ECO:0000259" key="11">
    <source>
        <dbReference type="PROSITE" id="PS51755"/>
    </source>
</evidence>
<organism evidence="12 13">
    <name type="scientific">Domibacillus iocasae</name>
    <dbReference type="NCBI Taxonomy" id="1714016"/>
    <lineage>
        <taxon>Bacteria</taxon>
        <taxon>Bacillati</taxon>
        <taxon>Bacillota</taxon>
        <taxon>Bacilli</taxon>
        <taxon>Bacillales</taxon>
        <taxon>Bacillaceae</taxon>
        <taxon>Domibacillus</taxon>
    </lineage>
</organism>
<dbReference type="RefSeq" id="WP_069938766.1">
    <property type="nucleotide sequence ID" value="NZ_MAMP01000022.1"/>
</dbReference>
<dbReference type="SMART" id="SM00448">
    <property type="entry name" value="REC"/>
    <property type="match status" value="1"/>
</dbReference>
<dbReference type="PANTHER" id="PTHR48111">
    <property type="entry name" value="REGULATOR OF RPOS"/>
    <property type="match status" value="1"/>
</dbReference>
<dbReference type="SMART" id="SM00862">
    <property type="entry name" value="Trans_reg_C"/>
    <property type="match status" value="1"/>
</dbReference>
<dbReference type="OrthoDB" id="9790442at2"/>
<dbReference type="InterPro" id="IPR001867">
    <property type="entry name" value="OmpR/PhoB-type_DNA-bd"/>
</dbReference>
<dbReference type="STRING" id="1714016.BA724_07655"/>
<dbReference type="Gene3D" id="1.10.10.10">
    <property type="entry name" value="Winged helix-like DNA-binding domain superfamily/Winged helix DNA-binding domain"/>
    <property type="match status" value="1"/>
</dbReference>
<dbReference type="GO" id="GO:0032993">
    <property type="term" value="C:protein-DNA complex"/>
    <property type="evidence" value="ECO:0007669"/>
    <property type="project" value="TreeGrafter"/>
</dbReference>
<accession>A0A1E7DM58</accession>
<dbReference type="GO" id="GO:0000156">
    <property type="term" value="F:phosphorelay response regulator activity"/>
    <property type="evidence" value="ECO:0007669"/>
    <property type="project" value="TreeGrafter"/>
</dbReference>
<sequence length="238" mass="27565">MKKILVVDDESSIVTLIKYNLEQAGFIVETACDGQEALDKTESTSPDLIILDWMLPIFDGMEVCKDLRQRRVTTPILMLTAKDEEFDKVLGLELGADDYMTKPFSPRELIARVKAILRRVQLPPAEPVIEEEEDNELIKVADLKLYPEKYEAYYKENLLELTPKEFELLLFLAENKTRVLTRDQLLAAVWKYDFVGDTRIVDVHISHLRDKMEENTKKPQYIKTIRGLGYKLEEPKEA</sequence>
<dbReference type="Proteomes" id="UP000095658">
    <property type="component" value="Unassembled WGS sequence"/>
</dbReference>
<dbReference type="EMBL" id="MAMP01000022">
    <property type="protein sequence ID" value="OES44161.1"/>
    <property type="molecule type" value="Genomic_DNA"/>
</dbReference>
<dbReference type="Pfam" id="PF00072">
    <property type="entry name" value="Response_reg"/>
    <property type="match status" value="1"/>
</dbReference>
<dbReference type="FunFam" id="3.40.50.2300:FF:000001">
    <property type="entry name" value="DNA-binding response regulator PhoB"/>
    <property type="match status" value="1"/>
</dbReference>
<evidence type="ECO:0000256" key="9">
    <source>
        <dbReference type="PROSITE-ProRule" id="PRU01091"/>
    </source>
</evidence>
<dbReference type="PROSITE" id="PS51755">
    <property type="entry name" value="OMPR_PHOB"/>
    <property type="match status" value="1"/>
</dbReference>
<evidence type="ECO:0000256" key="4">
    <source>
        <dbReference type="ARBA" id="ARBA00023012"/>
    </source>
</evidence>
<dbReference type="InterPro" id="IPR039420">
    <property type="entry name" value="WalR-like"/>
</dbReference>
<evidence type="ECO:0000256" key="1">
    <source>
        <dbReference type="ARBA" id="ARBA00004496"/>
    </source>
</evidence>
<evidence type="ECO:0000256" key="2">
    <source>
        <dbReference type="ARBA" id="ARBA00022490"/>
    </source>
</evidence>
<gene>
    <name evidence="12" type="ORF">BA724_07655</name>
</gene>
<evidence type="ECO:0000256" key="8">
    <source>
        <dbReference type="PROSITE-ProRule" id="PRU00169"/>
    </source>
</evidence>
<dbReference type="FunFam" id="1.10.10.10:FF:000089">
    <property type="entry name" value="Alkaline phosphatase synthesis response regulator"/>
    <property type="match status" value="1"/>
</dbReference>
<keyword evidence="4" id="KW-0902">Two-component regulatory system</keyword>
<dbReference type="InterPro" id="IPR001789">
    <property type="entry name" value="Sig_transdc_resp-reg_receiver"/>
</dbReference>
<dbReference type="PROSITE" id="PS50110">
    <property type="entry name" value="RESPONSE_REGULATORY"/>
    <property type="match status" value="1"/>
</dbReference>
<dbReference type="Gene3D" id="6.10.250.690">
    <property type="match status" value="1"/>
</dbReference>
<dbReference type="PANTHER" id="PTHR48111:SF73">
    <property type="entry name" value="ALKALINE PHOSPHATASE SYNTHESIS TRANSCRIPTIONAL REGULATORY PROTEIN PHOP"/>
    <property type="match status" value="1"/>
</dbReference>
<dbReference type="GO" id="GO:0006355">
    <property type="term" value="P:regulation of DNA-templated transcription"/>
    <property type="evidence" value="ECO:0007669"/>
    <property type="project" value="InterPro"/>
</dbReference>
<dbReference type="InterPro" id="IPR016032">
    <property type="entry name" value="Sig_transdc_resp-reg_C-effctor"/>
</dbReference>
<comment type="subcellular location">
    <subcellularLocation>
        <location evidence="1">Cytoplasm</location>
    </subcellularLocation>
</comment>
<proteinExistence type="predicted"/>